<feature type="transmembrane region" description="Helical" evidence="1">
    <location>
        <begin position="62"/>
        <end position="88"/>
    </location>
</feature>
<feature type="transmembrane region" description="Helical" evidence="1">
    <location>
        <begin position="12"/>
        <end position="31"/>
    </location>
</feature>
<keyword evidence="1" id="KW-1133">Transmembrane helix</keyword>
<reference evidence="3" key="1">
    <citation type="journal article" date="2019" name="Int. J. Syst. Evol. Microbiol.">
        <title>The Global Catalogue of Microorganisms (GCM) 10K type strain sequencing project: providing services to taxonomists for standard genome sequencing and annotation.</title>
        <authorList>
            <consortium name="The Broad Institute Genomics Platform"/>
            <consortium name="The Broad Institute Genome Sequencing Center for Infectious Disease"/>
            <person name="Wu L."/>
            <person name="Ma J."/>
        </authorList>
    </citation>
    <scope>NUCLEOTIDE SEQUENCE [LARGE SCALE GENOMIC DNA]</scope>
    <source>
        <strain evidence="3">CCUG 54356</strain>
    </source>
</reference>
<organism evidence="2 3">
    <name type="scientific">Microbulbifer celer</name>
    <dbReference type="NCBI Taxonomy" id="435905"/>
    <lineage>
        <taxon>Bacteria</taxon>
        <taxon>Pseudomonadati</taxon>
        <taxon>Pseudomonadota</taxon>
        <taxon>Gammaproteobacteria</taxon>
        <taxon>Cellvibrionales</taxon>
        <taxon>Microbulbiferaceae</taxon>
        <taxon>Microbulbifer</taxon>
    </lineage>
</organism>
<feature type="transmembrane region" description="Helical" evidence="1">
    <location>
        <begin position="140"/>
        <end position="160"/>
    </location>
</feature>
<dbReference type="RefSeq" id="WP_230438196.1">
    <property type="nucleotide sequence ID" value="NZ_CP087715.1"/>
</dbReference>
<protein>
    <submittedName>
        <fullName evidence="2">DUF2254 domain-containing protein</fullName>
    </submittedName>
</protein>
<comment type="caution">
    <text evidence="2">The sequence shown here is derived from an EMBL/GenBank/DDBJ whole genome shotgun (WGS) entry which is preliminary data.</text>
</comment>
<dbReference type="InterPro" id="IPR018723">
    <property type="entry name" value="DUF2254_membrane"/>
</dbReference>
<gene>
    <name evidence="2" type="ORF">ACFQ2X_05695</name>
</gene>
<dbReference type="Pfam" id="PF10011">
    <property type="entry name" value="DUF2254"/>
    <property type="match status" value="1"/>
</dbReference>
<evidence type="ECO:0000313" key="2">
    <source>
        <dbReference type="EMBL" id="MFD1216082.1"/>
    </source>
</evidence>
<keyword evidence="3" id="KW-1185">Reference proteome</keyword>
<accession>A0ABW3U5U7</accession>
<keyword evidence="1" id="KW-0812">Transmembrane</keyword>
<feature type="transmembrane region" description="Helical" evidence="1">
    <location>
        <begin position="109"/>
        <end position="128"/>
    </location>
</feature>
<sequence>MKQQLLHLIERLRGSFWLVPAVMMLAALVLAQGLQSLDARLAIESIPGLGWLSLREPDSARALLSTIAGSTITVAGTVFSITTVALTLAASQFGPHLVRNFIRDRGTQASLGIFLSTFVYALMVMRGIDNGENNGRNLSLAVTAAVALALLCMAYLIYFIHNVAQSIQVDNITYHINREFRDALESLYPTEESRDPLKSRREINALSLGDNCHCVMTRSSGYVQRIDREKLTQWATDNDCCIVLLCHPGTFLNHWSCMARIFEPPRALDSDDIADAIASAITVGSQPTAEQDIVFSIRQLAQIAVRALSPGVNDPFTAYACMDRLIDGIGIILQRPQLPNCFHDRDSRLRLVTSELDFADVLSAALDEIREYGRDSSVVTRHLLKQLTELAEICDRREDQRALKHLLERVSEDCENCIEDRFDIATIQRHITRARNKLD</sequence>
<proteinExistence type="predicted"/>
<dbReference type="Proteomes" id="UP001597264">
    <property type="component" value="Unassembled WGS sequence"/>
</dbReference>
<name>A0ABW3U5U7_9GAMM</name>
<dbReference type="EMBL" id="JBHTLR010000007">
    <property type="protein sequence ID" value="MFD1216082.1"/>
    <property type="molecule type" value="Genomic_DNA"/>
</dbReference>
<keyword evidence="1" id="KW-0472">Membrane</keyword>
<evidence type="ECO:0000256" key="1">
    <source>
        <dbReference type="SAM" id="Phobius"/>
    </source>
</evidence>
<evidence type="ECO:0000313" key="3">
    <source>
        <dbReference type="Proteomes" id="UP001597264"/>
    </source>
</evidence>